<evidence type="ECO:0000313" key="3">
    <source>
        <dbReference type="Proteomes" id="UP000070133"/>
    </source>
</evidence>
<dbReference type="PANTHER" id="PTHR38636:SF1">
    <property type="entry name" value="CHLORIDE CHANNEL PROTEIN CLC-D"/>
    <property type="match status" value="1"/>
</dbReference>
<keyword evidence="1" id="KW-0472">Membrane</keyword>
<sequence>MSRFFPHPAYAEEQPYSHTLLYSHVLYRGFQTGATLGLGSIAIQSAYRYVRSRSSIPRAAVLPITGRWALVTTALMVPATYGRMYGREEIEWKDRSWRLLENEGQVETDDWSLVGTLAGAAASLRQSAAKETGGTRALRVAGGAGIGSMIGVAGYMVWRYGVHGGRREE</sequence>
<evidence type="ECO:0000313" key="2">
    <source>
        <dbReference type="EMBL" id="KXS98956.1"/>
    </source>
</evidence>
<keyword evidence="1" id="KW-1133">Transmembrane helix</keyword>
<protein>
    <submittedName>
        <fullName evidence="2">Uncharacterized protein</fullName>
    </submittedName>
</protein>
<keyword evidence="3" id="KW-1185">Reference proteome</keyword>
<keyword evidence="1" id="KW-0812">Transmembrane</keyword>
<dbReference type="AlphaFoldDB" id="A0A139H926"/>
<dbReference type="InterPro" id="IPR013869">
    <property type="entry name" value="DUF1757"/>
</dbReference>
<dbReference type="OrthoDB" id="544298at2759"/>
<reference evidence="2 3" key="1">
    <citation type="submission" date="2015-07" db="EMBL/GenBank/DDBJ databases">
        <title>Comparative genomics of the Sigatoka disease complex on banana suggests a link between parallel evolutionary changes in Pseudocercospora fijiensis and Pseudocercospora eumusae and increased virulence on the banana host.</title>
        <authorList>
            <person name="Chang T.-C."/>
            <person name="Salvucci A."/>
            <person name="Crous P.W."/>
            <person name="Stergiopoulos I."/>
        </authorList>
    </citation>
    <scope>NUCLEOTIDE SEQUENCE [LARGE SCALE GENOMIC DNA]</scope>
    <source>
        <strain evidence="2 3">CBS 114824</strain>
    </source>
</reference>
<gene>
    <name evidence="2" type="ORF">AC578_4986</name>
</gene>
<dbReference type="EMBL" id="LFZN01000102">
    <property type="protein sequence ID" value="KXS98956.1"/>
    <property type="molecule type" value="Genomic_DNA"/>
</dbReference>
<accession>A0A139H926</accession>
<dbReference type="Pfam" id="PF08560">
    <property type="entry name" value="DUF1757"/>
    <property type="match status" value="1"/>
</dbReference>
<dbReference type="Proteomes" id="UP000070133">
    <property type="component" value="Unassembled WGS sequence"/>
</dbReference>
<feature type="transmembrane region" description="Helical" evidence="1">
    <location>
        <begin position="137"/>
        <end position="158"/>
    </location>
</feature>
<organism evidence="2 3">
    <name type="scientific">Pseudocercospora eumusae</name>
    <dbReference type="NCBI Taxonomy" id="321146"/>
    <lineage>
        <taxon>Eukaryota</taxon>
        <taxon>Fungi</taxon>
        <taxon>Dikarya</taxon>
        <taxon>Ascomycota</taxon>
        <taxon>Pezizomycotina</taxon>
        <taxon>Dothideomycetes</taxon>
        <taxon>Dothideomycetidae</taxon>
        <taxon>Mycosphaerellales</taxon>
        <taxon>Mycosphaerellaceae</taxon>
        <taxon>Pseudocercospora</taxon>
    </lineage>
</organism>
<comment type="caution">
    <text evidence="2">The sequence shown here is derived from an EMBL/GenBank/DDBJ whole genome shotgun (WGS) entry which is preliminary data.</text>
</comment>
<evidence type="ECO:0000256" key="1">
    <source>
        <dbReference type="SAM" id="Phobius"/>
    </source>
</evidence>
<proteinExistence type="predicted"/>
<name>A0A139H926_9PEZI</name>
<dbReference type="PANTHER" id="PTHR38636">
    <property type="entry name" value="PROTEIN CBG20488"/>
    <property type="match status" value="1"/>
</dbReference>